<evidence type="ECO:0000313" key="2">
    <source>
        <dbReference type="EMBL" id="RQX04309.1"/>
    </source>
</evidence>
<dbReference type="OrthoDB" id="8163513at2"/>
<gene>
    <name evidence="2" type="ORF">DLJ59_10170</name>
</gene>
<dbReference type="GO" id="GO:0008168">
    <property type="term" value="F:methyltransferase activity"/>
    <property type="evidence" value="ECO:0007669"/>
    <property type="project" value="UniProtKB-KW"/>
</dbReference>
<comment type="caution">
    <text evidence="2">The sequence shown here is derived from an EMBL/GenBank/DDBJ whole genome shotgun (WGS) entry which is preliminary data.</text>
</comment>
<keyword evidence="2" id="KW-0489">Methyltransferase</keyword>
<keyword evidence="3" id="KW-1185">Reference proteome</keyword>
<dbReference type="Proteomes" id="UP000282312">
    <property type="component" value="Unassembled WGS sequence"/>
</dbReference>
<dbReference type="Gene3D" id="3.40.50.150">
    <property type="entry name" value="Vaccinia Virus protein VP39"/>
    <property type="match status" value="1"/>
</dbReference>
<dbReference type="Pfam" id="PF12147">
    <property type="entry name" value="Methyltransf_20"/>
    <property type="match status" value="1"/>
</dbReference>
<dbReference type="EMBL" id="QGSZ01000176">
    <property type="protein sequence ID" value="RQX04309.1"/>
    <property type="molecule type" value="Genomic_DNA"/>
</dbReference>
<proteinExistence type="predicted"/>
<name>A0A3N9WUC5_9ACTN</name>
<feature type="domain" description="Methyltransferase" evidence="1">
    <location>
        <begin position="30"/>
        <end position="163"/>
    </location>
</feature>
<evidence type="ECO:0000259" key="1">
    <source>
        <dbReference type="Pfam" id="PF12147"/>
    </source>
</evidence>
<reference evidence="2 3" key="1">
    <citation type="submission" date="2018-05" db="EMBL/GenBank/DDBJ databases">
        <title>Micromonospora from Atacama Desert.</title>
        <authorList>
            <person name="Carro L."/>
            <person name="Goodfellow M."/>
            <person name="Klenk H.-P."/>
        </authorList>
    </citation>
    <scope>NUCLEOTIDE SEQUENCE [LARGE SCALE GENOMIC DNA]</scope>
    <source>
        <strain evidence="2 3">LB39</strain>
    </source>
</reference>
<dbReference type="GO" id="GO:0032259">
    <property type="term" value="P:methylation"/>
    <property type="evidence" value="ECO:0007669"/>
    <property type="project" value="UniProtKB-KW"/>
</dbReference>
<dbReference type="InterPro" id="IPR022744">
    <property type="entry name" value="MeTrfase_dom_put"/>
</dbReference>
<keyword evidence="2" id="KW-0808">Transferase</keyword>
<dbReference type="SUPFAM" id="SSF53335">
    <property type="entry name" value="S-adenosyl-L-methionine-dependent methyltransferases"/>
    <property type="match status" value="1"/>
</dbReference>
<accession>A0A3N9WUC5</accession>
<organism evidence="2 3">
    <name type="scientific">Micromonospora inaquosa</name>
    <dbReference type="NCBI Taxonomy" id="2203716"/>
    <lineage>
        <taxon>Bacteria</taxon>
        <taxon>Bacillati</taxon>
        <taxon>Actinomycetota</taxon>
        <taxon>Actinomycetes</taxon>
        <taxon>Micromonosporales</taxon>
        <taxon>Micromonosporaceae</taxon>
        <taxon>Micromonospora</taxon>
    </lineage>
</organism>
<dbReference type="AlphaFoldDB" id="A0A3N9WUC5"/>
<protein>
    <submittedName>
        <fullName evidence="2">SAM-dependent methyltransferase</fullName>
    </submittedName>
</protein>
<sequence length="221" mass="23770">MASVTATSDWHEWHLPYEDDTSPLSRRLRLIQQHINDWLDQRPDSSLRVVSVCAGQGHDLIGALALRSDADRVRAELIEYDPRNVTAARMAVAAAGLNGITATQADAGDFAAYRTAAPADLVLLAGVLGNISDGDVRATINALPRLCASDATVIWTRTRRDPDLTPAIRGWFAGSGFTEEAFHAPGDVLFSVGVHRFHGQPQQAPPSGAIFTFTTGGASRR</sequence>
<dbReference type="InterPro" id="IPR029063">
    <property type="entry name" value="SAM-dependent_MTases_sf"/>
</dbReference>
<evidence type="ECO:0000313" key="3">
    <source>
        <dbReference type="Proteomes" id="UP000282312"/>
    </source>
</evidence>